<reference evidence="4" key="1">
    <citation type="submission" date="2018-03" db="EMBL/GenBank/DDBJ databases">
        <title>Lachnoclostridium SNUG30370 gen.nov., sp.nov., isolated from human faeces.</title>
        <authorList>
            <person name="Seo B."/>
            <person name="Jeon K."/>
            <person name="Ko G."/>
        </authorList>
    </citation>
    <scope>NUCLEOTIDE SEQUENCE [LARGE SCALE GENOMIC DNA]</scope>
    <source>
        <strain evidence="4">SNUG30370</strain>
    </source>
</reference>
<evidence type="ECO:0000313" key="3">
    <source>
        <dbReference type="EMBL" id="PST35548.1"/>
    </source>
</evidence>
<dbReference type="EMBL" id="PYLP01000031">
    <property type="protein sequence ID" value="PST35548.1"/>
    <property type="molecule type" value="Genomic_DNA"/>
</dbReference>
<dbReference type="InterPro" id="IPR054798">
    <property type="entry name" value="Spaf_1101-like"/>
</dbReference>
<dbReference type="Gene3D" id="3.40.50.300">
    <property type="entry name" value="P-loop containing nucleotide triphosphate hydrolases"/>
    <property type="match status" value="2"/>
</dbReference>
<dbReference type="Pfam" id="PF13175">
    <property type="entry name" value="AAA_15"/>
    <property type="match status" value="1"/>
</dbReference>
<dbReference type="InterPro" id="IPR016195">
    <property type="entry name" value="Pol/histidinol_Pase-like"/>
</dbReference>
<evidence type="ECO:0000313" key="4">
    <source>
        <dbReference type="Proteomes" id="UP000241201"/>
    </source>
</evidence>
<dbReference type="Gene3D" id="3.20.20.140">
    <property type="entry name" value="Metal-dependent hydrolases"/>
    <property type="match status" value="1"/>
</dbReference>
<gene>
    <name evidence="3" type="ORF">C7U55_12815</name>
    <name evidence="2" type="ORF">LJD69_11605</name>
</gene>
<reference evidence="3" key="2">
    <citation type="journal article" date="2019" name="Int. J. Syst. Evol. Microbiol.">
        <title>Faecalibacillus intestinalis gen. nov., sp. nov. and Faecalibacillus faecis sp. nov., isolated from human faeces.</title>
        <authorList>
            <person name="Seo B."/>
            <person name="Jeon K."/>
            <person name="Baek I."/>
            <person name="Lee Y.M."/>
            <person name="Baek K."/>
            <person name="Ko G."/>
        </authorList>
    </citation>
    <scope>NUCLEOTIDE SEQUENCE</scope>
    <source>
        <strain evidence="3">SNUG30370</strain>
    </source>
</reference>
<dbReference type="GeneID" id="77471961"/>
<reference evidence="2" key="3">
    <citation type="submission" date="2021-10" db="EMBL/GenBank/DDBJ databases">
        <title>Collection of gut derived symbiotic bacterial strains cultured from healthy donors.</title>
        <authorList>
            <person name="Lin H."/>
            <person name="Littmann E."/>
            <person name="Kohout C."/>
            <person name="Pamer E.G."/>
        </authorList>
    </citation>
    <scope>NUCLEOTIDE SEQUENCE</scope>
    <source>
        <strain evidence="2">DFI.4.48</strain>
    </source>
</reference>
<protein>
    <submittedName>
        <fullName evidence="2">AAA family ATPase</fullName>
    </submittedName>
    <submittedName>
        <fullName evidence="3">Chromosome segregation protein SMC</fullName>
    </submittedName>
</protein>
<comment type="caution">
    <text evidence="3">The sequence shown here is derived from an EMBL/GenBank/DDBJ whole genome shotgun (WGS) entry which is preliminary data.</text>
</comment>
<dbReference type="SUPFAM" id="SSF89550">
    <property type="entry name" value="PHP domain-like"/>
    <property type="match status" value="1"/>
</dbReference>
<sequence>MTYKPVIEYDAYYKISLEKEQFGRLRKTLVHIHTPISHDYRMLSKWKVKDFKNSTTDDLKKILVNLICDKNITEDVLDFGKVFHKYRKYFSNEKELVSYVILAAKIIINNVEQVVVADHNTIDGCRKLEIAIDIYKEMYNNSCVYPHVIYGIEISCADKIHVVGIFDKKNKNVIQNYLDNIIIDKKYGTYETSLSVLKKFNIDFKEFAYIAHANSANIFKKSYMANGYKNKLFESGFLTYIGVSDEIHKDKMEKMLRSNLKSSNFQIILDNDGHFIEELDSKFLWINGEKLGIDLFKEAMIDFDISVFLHENDVQQKNYIEGIYIKNISDSSLAFLKSNEEDFVMKFSPSLNCLIGGRGTGKSTVLQLIEYVFNQHCENDKKLEFICSHGAICILYYLNGKEYLLSMNMPQKSSSKHIYQYFDMNPNDKYGYVYRYNQSIDEFAYKNNLKIYEVKLENGIPKFKICNNKKDVLHKMFNVSYAVNDLVNTASDNKIQQFIFSTMFDNQIIKNQKHMIRKINYSDLENILVKLNNYKEKRKNEISEIIDPFNKEQEGLLRITYKQTNNYNEPDLYRWIFGDRSKNKMFNGYRITRKDIINYLLSIFDKEGLCELFNMLYNRNIDIKKYSLKEYAKDLKANKNLDFKEVDNSAEIRILNSVYNEFKNINLNLIKEYLIDFLNENEELSLEFNINSKNSSASLKETFKDVKHLSLGQKVVAMLDFILAYSEYSNDYRPLIIDQPEDNLDSQYIYKNLVKQIRSVKSKRQIIIATHNAALVTNTLSEHVCVMKSDGNHGWIEAEGYPGTKKIKRHIVNYMEGGKESFKHKMKLYEEIL</sequence>
<dbReference type="NCBIfam" id="NF045781">
    <property type="entry name" value="Spaf1101_AAA_ATP"/>
    <property type="match status" value="1"/>
</dbReference>
<dbReference type="Proteomes" id="UP000241201">
    <property type="component" value="Unassembled WGS sequence"/>
</dbReference>
<feature type="domain" description="Endonuclease GajA/Old nuclease/RecF-like AAA" evidence="1">
    <location>
        <begin position="341"/>
        <end position="775"/>
    </location>
</feature>
<dbReference type="SUPFAM" id="SSF52540">
    <property type="entry name" value="P-loop containing nucleoside triphosphate hydrolases"/>
    <property type="match status" value="1"/>
</dbReference>
<evidence type="ECO:0000313" key="2">
    <source>
        <dbReference type="EMBL" id="MCB8611236.1"/>
    </source>
</evidence>
<name>A0A2T3FJV9_9FIRM</name>
<keyword evidence="4" id="KW-1185">Reference proteome</keyword>
<dbReference type="RefSeq" id="WP_106988888.1">
    <property type="nucleotide sequence ID" value="NZ_JAJDKR010000042.1"/>
</dbReference>
<dbReference type="InterPro" id="IPR041685">
    <property type="entry name" value="AAA_GajA/Old/RecF-like"/>
</dbReference>
<dbReference type="InterPro" id="IPR027417">
    <property type="entry name" value="P-loop_NTPase"/>
</dbReference>
<accession>A0A2T3FJV9</accession>
<evidence type="ECO:0000259" key="1">
    <source>
        <dbReference type="Pfam" id="PF13175"/>
    </source>
</evidence>
<proteinExistence type="predicted"/>
<dbReference type="AlphaFoldDB" id="A0A2T3FJV9"/>
<organism evidence="3 4">
    <name type="scientific">Faecalibacillus faecis</name>
    <dbReference type="NCBI Taxonomy" id="1982628"/>
    <lineage>
        <taxon>Bacteria</taxon>
        <taxon>Bacillati</taxon>
        <taxon>Bacillota</taxon>
        <taxon>Erysipelotrichia</taxon>
        <taxon>Erysipelotrichales</taxon>
        <taxon>Coprobacillaceae</taxon>
        <taxon>Faecalibacillus</taxon>
    </lineage>
</organism>
<dbReference type="Proteomes" id="UP001198439">
    <property type="component" value="Unassembled WGS sequence"/>
</dbReference>
<dbReference type="EMBL" id="JAJDKZ010000042">
    <property type="protein sequence ID" value="MCB8611236.1"/>
    <property type="molecule type" value="Genomic_DNA"/>
</dbReference>